<feature type="compositionally biased region" description="Basic and acidic residues" evidence="1">
    <location>
        <begin position="31"/>
        <end position="44"/>
    </location>
</feature>
<proteinExistence type="predicted"/>
<feature type="region of interest" description="Disordered" evidence="1">
    <location>
        <begin position="29"/>
        <end position="56"/>
    </location>
</feature>
<comment type="caution">
    <text evidence="3">The sequence shown here is derived from an EMBL/GenBank/DDBJ whole genome shotgun (WGS) entry which is preliminary data.</text>
</comment>
<gene>
    <name evidence="3" type="ORF">BV912_04775</name>
</gene>
<dbReference type="Gene3D" id="2.80.10.50">
    <property type="match status" value="1"/>
</dbReference>
<dbReference type="OrthoDB" id="8673369at2"/>
<dbReference type="EMBL" id="MTAB01000008">
    <property type="protein sequence ID" value="OSI22751.1"/>
    <property type="molecule type" value="Genomic_DNA"/>
</dbReference>
<dbReference type="PROSITE" id="PS50231">
    <property type="entry name" value="RICIN_B_LECTIN"/>
    <property type="match status" value="1"/>
</dbReference>
<dbReference type="InterPro" id="IPR035992">
    <property type="entry name" value="Ricin_B-like_lectins"/>
</dbReference>
<dbReference type="Proteomes" id="UP000193303">
    <property type="component" value="Unassembled WGS sequence"/>
</dbReference>
<dbReference type="PROSITE" id="PS51257">
    <property type="entry name" value="PROKAR_LIPOPROTEIN"/>
    <property type="match status" value="1"/>
</dbReference>
<sequence>MKTKAALLLLPLLAGGCIYIEPPIGFPDLNNDTRADKPAPERKTYPRYPYPSEDSREARTHLIRSADGKCVDHSRSGYKGMITYPCHGEPNQQFTLSRNRIMVEGQCLDVAGGRTEDGTPVIAYACHGGKNQQWYRDGRTIRSALNGKCLDAGKHGNQIRMYRCDGSIGQRFNFSRY</sequence>
<accession>A0A1X3DJC7</accession>
<evidence type="ECO:0000259" key="2">
    <source>
        <dbReference type="SMART" id="SM00458"/>
    </source>
</evidence>
<dbReference type="SUPFAM" id="SSF50370">
    <property type="entry name" value="Ricin B-like lectins"/>
    <property type="match status" value="1"/>
</dbReference>
<protein>
    <recommendedName>
        <fullName evidence="2">Ricin B lectin domain-containing protein</fullName>
    </recommendedName>
</protein>
<dbReference type="RefSeq" id="WP_085358787.1">
    <property type="nucleotide sequence ID" value="NZ_MTAB01000008.1"/>
</dbReference>
<dbReference type="SMART" id="SM00458">
    <property type="entry name" value="RICIN"/>
    <property type="match status" value="1"/>
</dbReference>
<evidence type="ECO:0000313" key="4">
    <source>
        <dbReference type="Proteomes" id="UP000193303"/>
    </source>
</evidence>
<dbReference type="InterPro" id="IPR000772">
    <property type="entry name" value="Ricin_B_lectin"/>
</dbReference>
<evidence type="ECO:0000256" key="1">
    <source>
        <dbReference type="SAM" id="MobiDB-lite"/>
    </source>
</evidence>
<dbReference type="STRING" id="1931275.BV914_00555"/>
<reference evidence="4" key="1">
    <citation type="submission" date="2017-01" db="EMBL/GenBank/DDBJ databases">
        <authorList>
            <person name="Mah S.A."/>
            <person name="Swanson W.J."/>
            <person name="Moy G.W."/>
            <person name="Vacquier V.D."/>
        </authorList>
    </citation>
    <scope>NUCLEOTIDE SEQUENCE [LARGE SCALE GENOMIC DNA]</scope>
    <source>
        <strain evidence="4">124861</strain>
    </source>
</reference>
<feature type="domain" description="Ricin B lectin" evidence="2">
    <location>
        <begin position="57"/>
        <end position="175"/>
    </location>
</feature>
<evidence type="ECO:0000313" key="3">
    <source>
        <dbReference type="EMBL" id="OSI22751.1"/>
    </source>
</evidence>
<dbReference type="AlphaFoldDB" id="A0A1X3DJC7"/>
<dbReference type="CDD" id="cd00161">
    <property type="entry name" value="beta-trefoil_Ricin-like"/>
    <property type="match status" value="1"/>
</dbReference>
<organism evidence="3 4">
    <name type="scientific">Neisseria dumasiana</name>
    <dbReference type="NCBI Taxonomy" id="1931275"/>
    <lineage>
        <taxon>Bacteria</taxon>
        <taxon>Pseudomonadati</taxon>
        <taxon>Pseudomonadota</taxon>
        <taxon>Betaproteobacteria</taxon>
        <taxon>Neisseriales</taxon>
        <taxon>Neisseriaceae</taxon>
        <taxon>Neisseria</taxon>
    </lineage>
</organism>
<dbReference type="Pfam" id="PF00652">
    <property type="entry name" value="Ricin_B_lectin"/>
    <property type="match status" value="1"/>
</dbReference>
<name>A0A1X3DJC7_9NEIS</name>